<gene>
    <name evidence="1" type="ORF">AVEN_235840_1</name>
</gene>
<name>A0A4Y2W4F4_ARAVE</name>
<dbReference type="EMBL" id="BGPR01054232">
    <property type="protein sequence ID" value="GBO31010.1"/>
    <property type="molecule type" value="Genomic_DNA"/>
</dbReference>
<accession>A0A4Y2W4F4</accession>
<reference evidence="1 2" key="1">
    <citation type="journal article" date="2019" name="Sci. Rep.">
        <title>Orb-weaving spider Araneus ventricosus genome elucidates the spidroin gene catalogue.</title>
        <authorList>
            <person name="Kono N."/>
            <person name="Nakamura H."/>
            <person name="Ohtoshi R."/>
            <person name="Moran D.A.P."/>
            <person name="Shinohara A."/>
            <person name="Yoshida Y."/>
            <person name="Fujiwara M."/>
            <person name="Mori M."/>
            <person name="Tomita M."/>
            <person name="Arakawa K."/>
        </authorList>
    </citation>
    <scope>NUCLEOTIDE SEQUENCE [LARGE SCALE GENOMIC DNA]</scope>
</reference>
<keyword evidence="2" id="KW-1185">Reference proteome</keyword>
<organism evidence="1 2">
    <name type="scientific">Araneus ventricosus</name>
    <name type="common">Orbweaver spider</name>
    <name type="synonym">Epeira ventricosa</name>
    <dbReference type="NCBI Taxonomy" id="182803"/>
    <lineage>
        <taxon>Eukaryota</taxon>
        <taxon>Metazoa</taxon>
        <taxon>Ecdysozoa</taxon>
        <taxon>Arthropoda</taxon>
        <taxon>Chelicerata</taxon>
        <taxon>Arachnida</taxon>
        <taxon>Araneae</taxon>
        <taxon>Araneomorphae</taxon>
        <taxon>Entelegynae</taxon>
        <taxon>Araneoidea</taxon>
        <taxon>Araneidae</taxon>
        <taxon>Araneus</taxon>
    </lineage>
</organism>
<evidence type="ECO:0000313" key="1">
    <source>
        <dbReference type="EMBL" id="GBO31010.1"/>
    </source>
</evidence>
<sequence>MRPFSPSLYYRKNTQICREPHGVRPRLDLIVGEEFYRISLSVGQAAISLTPDLDGKSIDDSENATLLDISIRKGNTLDSRNPMVPWLIL</sequence>
<dbReference type="Proteomes" id="UP000499080">
    <property type="component" value="Unassembled WGS sequence"/>
</dbReference>
<comment type="caution">
    <text evidence="1">The sequence shown here is derived from an EMBL/GenBank/DDBJ whole genome shotgun (WGS) entry which is preliminary data.</text>
</comment>
<protein>
    <submittedName>
        <fullName evidence="1">Uncharacterized protein</fullName>
    </submittedName>
</protein>
<proteinExistence type="predicted"/>
<dbReference type="AlphaFoldDB" id="A0A4Y2W4F4"/>
<evidence type="ECO:0000313" key="2">
    <source>
        <dbReference type="Proteomes" id="UP000499080"/>
    </source>
</evidence>